<dbReference type="GO" id="GO:0009969">
    <property type="term" value="P:xyloglucan biosynthetic process"/>
    <property type="evidence" value="ECO:0007669"/>
    <property type="project" value="TreeGrafter"/>
</dbReference>
<protein>
    <submittedName>
        <fullName evidence="7">Uncharacterized protein</fullName>
    </submittedName>
</protein>
<dbReference type="AlphaFoldDB" id="A0A250X660"/>
<keyword evidence="3" id="KW-0808">Transferase</keyword>
<dbReference type="PANTHER" id="PTHR31889:SF78">
    <property type="entry name" value="FUCOSYLTRANSFERASE"/>
    <property type="match status" value="1"/>
</dbReference>
<evidence type="ECO:0000313" key="8">
    <source>
        <dbReference type="Proteomes" id="UP000232323"/>
    </source>
</evidence>
<keyword evidence="6" id="KW-0812">Transmembrane</keyword>
<keyword evidence="2" id="KW-0328">Glycosyltransferase</keyword>
<keyword evidence="6" id="KW-0472">Membrane</keyword>
<organism evidence="7 8">
    <name type="scientific">Chlamydomonas eustigma</name>
    <dbReference type="NCBI Taxonomy" id="1157962"/>
    <lineage>
        <taxon>Eukaryota</taxon>
        <taxon>Viridiplantae</taxon>
        <taxon>Chlorophyta</taxon>
        <taxon>core chlorophytes</taxon>
        <taxon>Chlorophyceae</taxon>
        <taxon>CS clade</taxon>
        <taxon>Chlamydomonadales</taxon>
        <taxon>Chlamydomonadaceae</taxon>
        <taxon>Chlamydomonas</taxon>
    </lineage>
</organism>
<keyword evidence="8" id="KW-1185">Reference proteome</keyword>
<dbReference type="GO" id="GO:0008107">
    <property type="term" value="F:galactoside 2-alpha-L-fucosyltransferase activity"/>
    <property type="evidence" value="ECO:0007669"/>
    <property type="project" value="InterPro"/>
</dbReference>
<gene>
    <name evidence="7" type="ORF">CEUSTIGMA_g6003.t1</name>
</gene>
<name>A0A250X660_9CHLO</name>
<dbReference type="Proteomes" id="UP000232323">
    <property type="component" value="Unassembled WGS sequence"/>
</dbReference>
<feature type="transmembrane region" description="Helical" evidence="6">
    <location>
        <begin position="18"/>
        <end position="40"/>
    </location>
</feature>
<dbReference type="STRING" id="1157962.A0A250X660"/>
<dbReference type="OrthoDB" id="543231at2759"/>
<evidence type="ECO:0000256" key="6">
    <source>
        <dbReference type="SAM" id="Phobius"/>
    </source>
</evidence>
<evidence type="ECO:0000256" key="1">
    <source>
        <dbReference type="ARBA" id="ARBA00010481"/>
    </source>
</evidence>
<evidence type="ECO:0000313" key="7">
    <source>
        <dbReference type="EMBL" id="GAX78563.1"/>
    </source>
</evidence>
<keyword evidence="6" id="KW-1133">Transmembrane helix</keyword>
<dbReference type="InterPro" id="IPR004938">
    <property type="entry name" value="XG_FTase"/>
</dbReference>
<comment type="similarity">
    <text evidence="1">Belongs to the glycosyltransferase 37 family.</text>
</comment>
<dbReference type="EMBL" id="BEGY01000033">
    <property type="protein sequence ID" value="GAX78563.1"/>
    <property type="molecule type" value="Genomic_DNA"/>
</dbReference>
<reference evidence="7 8" key="1">
    <citation type="submission" date="2017-08" db="EMBL/GenBank/DDBJ databases">
        <title>Acidophilic green algal genome provides insights into adaptation to an acidic environment.</title>
        <authorList>
            <person name="Hirooka S."/>
            <person name="Hirose Y."/>
            <person name="Kanesaki Y."/>
            <person name="Higuchi S."/>
            <person name="Fujiwara T."/>
            <person name="Onuma R."/>
            <person name="Era A."/>
            <person name="Ohbayashi R."/>
            <person name="Uzuka A."/>
            <person name="Nozaki H."/>
            <person name="Yoshikawa H."/>
            <person name="Miyagishima S.Y."/>
        </authorList>
    </citation>
    <scope>NUCLEOTIDE SEQUENCE [LARGE SCALE GENOMIC DNA]</scope>
    <source>
        <strain evidence="7 8">NIES-2499</strain>
    </source>
</reference>
<dbReference type="GO" id="GO:0005794">
    <property type="term" value="C:Golgi apparatus"/>
    <property type="evidence" value="ECO:0007669"/>
    <property type="project" value="TreeGrafter"/>
</dbReference>
<accession>A0A250X660</accession>
<dbReference type="GO" id="GO:0042546">
    <property type="term" value="P:cell wall biogenesis"/>
    <property type="evidence" value="ECO:0007669"/>
    <property type="project" value="InterPro"/>
</dbReference>
<proteinExistence type="inferred from homology"/>
<evidence type="ECO:0000256" key="3">
    <source>
        <dbReference type="ARBA" id="ARBA00022679"/>
    </source>
</evidence>
<dbReference type="GO" id="GO:0016020">
    <property type="term" value="C:membrane"/>
    <property type="evidence" value="ECO:0007669"/>
    <property type="project" value="InterPro"/>
</dbReference>
<evidence type="ECO:0000256" key="2">
    <source>
        <dbReference type="ARBA" id="ARBA00022676"/>
    </source>
</evidence>
<sequence>MVFSWWGYVKCRRRIEGLFILNGVSSSVGVLLLLAFTAFICYSVNNQGLSNRADVEPLEQLQRYLTDDALKSTIQSQHPINRLQCGSWPDTYAILHRDILAGRAAQRYAIIRSRNEWENGLADRIASSVTIFFYALLTNRAFQYDWEGPTSLWATLNSDYIDWRYTGWDAGNSTMTMDYVAEHNNESEYNSFFVQQDLTFIGGEAHTVIWHADHAAVYHAFNNPHLKLRLTELGLKQDTAFACLFDFLYRPTDQVVQALRPYLPALLDPLAVKIGIQIRVGDWQLVNSSRYIIHPQNHPWLFQHFFDCAADIEEEAFFLAAVASNQAATAKTDAKPAAAAPPPLRAVWYLLTDMLEVRLAFKRKYPNRVLVDDQAEIQHTVKDKAATNQSFVQAVGELWAFSLTDYHIITKKSGFGKVGAMVSAKTRKHIFTIYYPMQVFNIMGSGGPAFDNRKVVTMWQRPRQCGREFADSLDFVCSDFTGI</sequence>
<evidence type="ECO:0000256" key="5">
    <source>
        <dbReference type="ARBA" id="ARBA00023316"/>
    </source>
</evidence>
<keyword evidence="4" id="KW-0325">Glycoprotein</keyword>
<evidence type="ECO:0000256" key="4">
    <source>
        <dbReference type="ARBA" id="ARBA00023180"/>
    </source>
</evidence>
<keyword evidence="5" id="KW-0961">Cell wall biogenesis/degradation</keyword>
<dbReference type="Gene3D" id="3.40.50.11350">
    <property type="match status" value="1"/>
</dbReference>
<comment type="caution">
    <text evidence="7">The sequence shown here is derived from an EMBL/GenBank/DDBJ whole genome shotgun (WGS) entry which is preliminary data.</text>
</comment>
<dbReference type="GO" id="GO:0071555">
    <property type="term" value="P:cell wall organization"/>
    <property type="evidence" value="ECO:0007669"/>
    <property type="project" value="UniProtKB-KW"/>
</dbReference>
<dbReference type="PANTHER" id="PTHR31889">
    <property type="entry name" value="FUCOSYLTRANSFERASE 2-RELATED"/>
    <property type="match status" value="1"/>
</dbReference>